<gene>
    <name evidence="1" type="ORF">GGR28_001251</name>
</gene>
<comment type="caution">
    <text evidence="1">The sequence shown here is derived from an EMBL/GenBank/DDBJ whole genome shotgun (WGS) entry which is preliminary data.</text>
</comment>
<dbReference type="AlphaFoldDB" id="A0A840E9A9"/>
<protein>
    <submittedName>
        <fullName evidence="1">Uncharacterized protein</fullName>
    </submittedName>
</protein>
<dbReference type="RefSeq" id="WP_183494876.1">
    <property type="nucleotide sequence ID" value="NZ_JACIFF010000002.1"/>
</dbReference>
<evidence type="ECO:0000313" key="1">
    <source>
        <dbReference type="EMBL" id="MBB4078638.1"/>
    </source>
</evidence>
<sequence>MQAYQSKEFRRLPAQAKRAALKSSIAVQDPDSGFEEVFEHEGKQYRAVPIEEVNQAIEKVERPA</sequence>
<proteinExistence type="predicted"/>
<dbReference type="Proteomes" id="UP000576209">
    <property type="component" value="Unassembled WGS sequence"/>
</dbReference>
<evidence type="ECO:0000313" key="2">
    <source>
        <dbReference type="Proteomes" id="UP000576209"/>
    </source>
</evidence>
<name>A0A840E9A9_9BACT</name>
<reference evidence="1 2" key="1">
    <citation type="submission" date="2020-08" db="EMBL/GenBank/DDBJ databases">
        <title>Genomic Encyclopedia of Type Strains, Phase IV (KMG-IV): sequencing the most valuable type-strain genomes for metagenomic binning, comparative biology and taxonomic classification.</title>
        <authorList>
            <person name="Goeker M."/>
        </authorList>
    </citation>
    <scope>NUCLEOTIDE SEQUENCE [LARGE SCALE GENOMIC DNA]</scope>
    <source>
        <strain evidence="1 2">DSM 105137</strain>
    </source>
</reference>
<organism evidence="1 2">
    <name type="scientific">Neolewinella aquimaris</name>
    <dbReference type="NCBI Taxonomy" id="1835722"/>
    <lineage>
        <taxon>Bacteria</taxon>
        <taxon>Pseudomonadati</taxon>
        <taxon>Bacteroidota</taxon>
        <taxon>Saprospiria</taxon>
        <taxon>Saprospirales</taxon>
        <taxon>Lewinellaceae</taxon>
        <taxon>Neolewinella</taxon>
    </lineage>
</organism>
<dbReference type="EMBL" id="JACIFF010000002">
    <property type="protein sequence ID" value="MBB4078638.1"/>
    <property type="molecule type" value="Genomic_DNA"/>
</dbReference>
<keyword evidence="2" id="KW-1185">Reference proteome</keyword>
<accession>A0A840E9A9</accession>